<organism evidence="5 6">
    <name type="scientific">Phocaeicola faecium</name>
    <dbReference type="NCBI Taxonomy" id="2762213"/>
    <lineage>
        <taxon>Bacteria</taxon>
        <taxon>Pseudomonadati</taxon>
        <taxon>Bacteroidota</taxon>
        <taxon>Bacteroidia</taxon>
        <taxon>Bacteroidales</taxon>
        <taxon>Bacteroidaceae</taxon>
        <taxon>Phocaeicola</taxon>
    </lineage>
</organism>
<dbReference type="InterPro" id="IPR025997">
    <property type="entry name" value="SBP_2_dom"/>
</dbReference>
<dbReference type="InterPro" id="IPR010982">
    <property type="entry name" value="Lambda_DNA-bd_dom_sf"/>
</dbReference>
<keyword evidence="6" id="KW-1185">Reference proteome</keyword>
<dbReference type="SUPFAM" id="SSF47413">
    <property type="entry name" value="lambda repressor-like DNA-binding domains"/>
    <property type="match status" value="1"/>
</dbReference>
<dbReference type="Pfam" id="PF13407">
    <property type="entry name" value="Peripla_BP_4"/>
    <property type="match status" value="1"/>
</dbReference>
<dbReference type="GO" id="GO:0003677">
    <property type="term" value="F:DNA binding"/>
    <property type="evidence" value="ECO:0007669"/>
    <property type="project" value="UniProtKB-KW"/>
</dbReference>
<dbReference type="CDD" id="cd06307">
    <property type="entry name" value="PBP1_sugar_binding"/>
    <property type="match status" value="1"/>
</dbReference>
<gene>
    <name evidence="5" type="ORF">H9626_02510</name>
</gene>
<dbReference type="InterPro" id="IPR028082">
    <property type="entry name" value="Peripla_BP_I"/>
</dbReference>
<sequence length="357" mass="40947">MEKEQGRIRIKDIARQAGVSVGTIDRVLHGRSGVSAESRKKVEEVLKQLDYQPNMYASALASNKKYKFACFIPLHVSGEYWEDVEQGMAQAVSTYSDFNISLETFYYDQYVSGAFQAVGESVMQSLPDALVLSPTGEDETALFVSQLQRAGIPYIFIDSNIPRLNPLAFYGQHARQSGYFAARILKLLSQESEEIVVFRQINEGHLGSNQQFYREAGFHSYMKEHHPDLKIHELNFYAKQPDENEPLLDHFFASHPNVTCGITFNSKVYIIGEYMEKHRRKDFRLMGYDLLRRNVSCLKNGTVDFIIAQQPTLQGYNSIECLCNHLILKKKVKQYNYMPISLITVDNMDFYIDSHTL</sequence>
<evidence type="ECO:0000256" key="2">
    <source>
        <dbReference type="ARBA" id="ARBA00023125"/>
    </source>
</evidence>
<dbReference type="PANTHER" id="PTHR30146:SF144">
    <property type="entry name" value="LACI-FAMILY TRANSCRIPTION REGULATOR"/>
    <property type="match status" value="1"/>
</dbReference>
<evidence type="ECO:0000256" key="1">
    <source>
        <dbReference type="ARBA" id="ARBA00023015"/>
    </source>
</evidence>
<dbReference type="PROSITE" id="PS50932">
    <property type="entry name" value="HTH_LACI_2"/>
    <property type="match status" value="1"/>
</dbReference>
<comment type="caution">
    <text evidence="5">The sequence shown here is derived from an EMBL/GenBank/DDBJ whole genome shotgun (WGS) entry which is preliminary data.</text>
</comment>
<dbReference type="PROSITE" id="PS00356">
    <property type="entry name" value="HTH_LACI_1"/>
    <property type="match status" value="1"/>
</dbReference>
<protein>
    <submittedName>
        <fullName evidence="5">LacI family DNA-binding transcriptional regulator</fullName>
    </submittedName>
</protein>
<dbReference type="CDD" id="cd01392">
    <property type="entry name" value="HTH_LacI"/>
    <property type="match status" value="1"/>
</dbReference>
<dbReference type="Pfam" id="PF00356">
    <property type="entry name" value="LacI"/>
    <property type="match status" value="1"/>
</dbReference>
<proteinExistence type="predicted"/>
<reference evidence="5 6" key="1">
    <citation type="submission" date="2020-08" db="EMBL/GenBank/DDBJ databases">
        <title>A Genomic Blueprint of the Chicken Gut Microbiome.</title>
        <authorList>
            <person name="Gilroy R."/>
            <person name="Ravi A."/>
            <person name="Getino M."/>
            <person name="Pursley I."/>
            <person name="Horton D.L."/>
            <person name="Alikhan N.-F."/>
            <person name="Baker D."/>
            <person name="Gharbi K."/>
            <person name="Hall N."/>
            <person name="Watson M."/>
            <person name="Adriaenssens E.M."/>
            <person name="Foster-Nyarko E."/>
            <person name="Jarju S."/>
            <person name="Secka A."/>
            <person name="Antonio M."/>
            <person name="Oren A."/>
            <person name="Chaudhuri R."/>
            <person name="La Ragione R.M."/>
            <person name="Hildebrand F."/>
            <person name="Pallen M.J."/>
        </authorList>
    </citation>
    <scope>NUCLEOTIDE SEQUENCE [LARGE SCALE GENOMIC DNA]</scope>
    <source>
        <strain evidence="5 6">Sa1YUN3</strain>
    </source>
</reference>
<dbReference type="InterPro" id="IPR000843">
    <property type="entry name" value="HTH_LacI"/>
</dbReference>
<dbReference type="Gene3D" id="3.40.50.2300">
    <property type="match status" value="2"/>
</dbReference>
<dbReference type="SUPFAM" id="SSF53822">
    <property type="entry name" value="Periplasmic binding protein-like I"/>
    <property type="match status" value="1"/>
</dbReference>
<name>A0ABR8V8K4_9BACT</name>
<feature type="domain" description="HTH lacI-type" evidence="4">
    <location>
        <begin position="8"/>
        <end position="62"/>
    </location>
</feature>
<accession>A0ABR8V8K4</accession>
<dbReference type="PANTHER" id="PTHR30146">
    <property type="entry name" value="LACI-RELATED TRANSCRIPTIONAL REPRESSOR"/>
    <property type="match status" value="1"/>
</dbReference>
<dbReference type="EMBL" id="JACSPQ010000001">
    <property type="protein sequence ID" value="MBD8001093.1"/>
    <property type="molecule type" value="Genomic_DNA"/>
</dbReference>
<evidence type="ECO:0000256" key="3">
    <source>
        <dbReference type="ARBA" id="ARBA00023163"/>
    </source>
</evidence>
<keyword evidence="3" id="KW-0804">Transcription</keyword>
<evidence type="ECO:0000259" key="4">
    <source>
        <dbReference type="PROSITE" id="PS50932"/>
    </source>
</evidence>
<evidence type="ECO:0000313" key="5">
    <source>
        <dbReference type="EMBL" id="MBD8001093.1"/>
    </source>
</evidence>
<dbReference type="RefSeq" id="WP_191709465.1">
    <property type="nucleotide sequence ID" value="NZ_JACSPQ010000001.1"/>
</dbReference>
<dbReference type="Proteomes" id="UP000616346">
    <property type="component" value="Unassembled WGS sequence"/>
</dbReference>
<evidence type="ECO:0000313" key="6">
    <source>
        <dbReference type="Proteomes" id="UP000616346"/>
    </source>
</evidence>
<dbReference type="SMART" id="SM00354">
    <property type="entry name" value="HTH_LACI"/>
    <property type="match status" value="1"/>
</dbReference>
<dbReference type="Gene3D" id="1.10.260.40">
    <property type="entry name" value="lambda repressor-like DNA-binding domains"/>
    <property type="match status" value="1"/>
</dbReference>
<keyword evidence="1" id="KW-0805">Transcription regulation</keyword>
<keyword evidence="2 5" id="KW-0238">DNA-binding</keyword>